<comment type="caution">
    <text evidence="1">The sequence shown here is derived from an EMBL/GenBank/DDBJ whole genome shotgun (WGS) entry which is preliminary data.</text>
</comment>
<keyword evidence="2" id="KW-1185">Reference proteome</keyword>
<evidence type="ECO:0000313" key="1">
    <source>
        <dbReference type="EMBL" id="RKN74620.1"/>
    </source>
</evidence>
<evidence type="ECO:0000313" key="2">
    <source>
        <dbReference type="Proteomes" id="UP000270343"/>
    </source>
</evidence>
<sequence>MSFSISALVLFGLLLAMLLRSKAVGIGGATVAILFGYYLSRTGIAAPIDQVMGAIAHAVPALDK</sequence>
<dbReference type="Proteomes" id="UP000270343">
    <property type="component" value="Unassembled WGS sequence"/>
</dbReference>
<dbReference type="EMBL" id="RBAM01000004">
    <property type="protein sequence ID" value="RKN74620.1"/>
    <property type="molecule type" value="Genomic_DNA"/>
</dbReference>
<dbReference type="OrthoDB" id="3873412at2"/>
<proteinExistence type="predicted"/>
<gene>
    <name evidence="1" type="ORF">D7231_12345</name>
</gene>
<reference evidence="1 2" key="1">
    <citation type="journal article" date="2015" name="Antonie Van Leeuwenhoek">
        <title>Streptomyces klenkii sp. nov., isolated from deep marine sediment.</title>
        <authorList>
            <person name="Veyisoglu A."/>
            <person name="Sahin N."/>
        </authorList>
    </citation>
    <scope>NUCLEOTIDE SEQUENCE [LARGE SCALE GENOMIC DNA]</scope>
    <source>
        <strain evidence="1 2">KCTC 29202</strain>
    </source>
</reference>
<accession>A0A3B0BP32</accession>
<dbReference type="RefSeq" id="WP_120755336.1">
    <property type="nucleotide sequence ID" value="NZ_RBAM01000004.1"/>
</dbReference>
<organism evidence="1 2">
    <name type="scientific">Streptomyces klenkii</name>
    <dbReference type="NCBI Taxonomy" id="1420899"/>
    <lineage>
        <taxon>Bacteria</taxon>
        <taxon>Bacillati</taxon>
        <taxon>Actinomycetota</taxon>
        <taxon>Actinomycetes</taxon>
        <taxon>Kitasatosporales</taxon>
        <taxon>Streptomycetaceae</taxon>
        <taxon>Streptomyces</taxon>
    </lineage>
</organism>
<protein>
    <submittedName>
        <fullName evidence="1">Uncharacterized protein</fullName>
    </submittedName>
</protein>
<dbReference type="AlphaFoldDB" id="A0A3B0BP32"/>
<name>A0A3B0BP32_9ACTN</name>